<dbReference type="OrthoDB" id="3005703at2759"/>
<dbReference type="PRINTS" id="PR00853">
    <property type="entry name" value="XPGRADSUPER"/>
</dbReference>
<dbReference type="GO" id="GO:0006281">
    <property type="term" value="P:DNA repair"/>
    <property type="evidence" value="ECO:0007669"/>
    <property type="project" value="UniProtKB-ARBA"/>
</dbReference>
<dbReference type="EMBL" id="NHTK01005428">
    <property type="protein sequence ID" value="PPQ79198.1"/>
    <property type="molecule type" value="Genomic_DNA"/>
</dbReference>
<dbReference type="GO" id="GO:0017108">
    <property type="term" value="F:5'-flap endonuclease activity"/>
    <property type="evidence" value="ECO:0007669"/>
    <property type="project" value="TreeGrafter"/>
</dbReference>
<dbReference type="Gene3D" id="1.10.150.20">
    <property type="entry name" value="5' to 3' exonuclease, C-terminal subdomain"/>
    <property type="match status" value="1"/>
</dbReference>
<evidence type="ECO:0000313" key="2">
    <source>
        <dbReference type="EMBL" id="PPQ79198.1"/>
    </source>
</evidence>
<dbReference type="PANTHER" id="PTHR11081:SF75">
    <property type="entry name" value="ENDONUCLEASE, PUTATIVE (AFU_ORTHOLOGUE AFUA_3G13260)-RELATED"/>
    <property type="match status" value="1"/>
</dbReference>
<protein>
    <recommendedName>
        <fullName evidence="1">XPG-I domain-containing protein</fullName>
    </recommendedName>
</protein>
<dbReference type="Gene3D" id="3.40.50.1010">
    <property type="entry name" value="5'-nuclease"/>
    <property type="match status" value="1"/>
</dbReference>
<sequence>MGECIAASADSDVHGSGALKILYYKLTEFLKCPLVLVFVYNDTGRPPIKQQMQRNTVVSESLWWLSQSQELVQAFGYHVHQAPGEAKSELAYLNQHGLIDGIMTSDIDVLVFGGCKLYKTIPAKDREYPDQYLLFDAKEFQNIEPGLTKGGLLLFALLCGGDYNEGVPGCGPTSALALAKSGFGDRLIDAAEAVYHQLDEPDFTSFLESWRLALRLELRLNIQGNLPRRAPALARNIPDTFPSCKALALYLNPQRSTSLNHSKILKTCGWNFSPPSIPRIAELCEYRS</sequence>
<dbReference type="AlphaFoldDB" id="A0A409WKZ5"/>
<dbReference type="InterPro" id="IPR006086">
    <property type="entry name" value="XPG-I_dom"/>
</dbReference>
<dbReference type="Proteomes" id="UP000284842">
    <property type="component" value="Unassembled WGS sequence"/>
</dbReference>
<comment type="caution">
    <text evidence="2">The sequence shown here is derived from an EMBL/GenBank/DDBJ whole genome shotgun (WGS) entry which is preliminary data.</text>
</comment>
<proteinExistence type="predicted"/>
<dbReference type="SMART" id="SM00484">
    <property type="entry name" value="XPGI"/>
    <property type="match status" value="1"/>
</dbReference>
<dbReference type="InParanoid" id="A0A409WKZ5"/>
<dbReference type="InterPro" id="IPR006084">
    <property type="entry name" value="XPG/Rad2"/>
</dbReference>
<organism evidence="2 3">
    <name type="scientific">Panaeolus cyanescens</name>
    <dbReference type="NCBI Taxonomy" id="181874"/>
    <lineage>
        <taxon>Eukaryota</taxon>
        <taxon>Fungi</taxon>
        <taxon>Dikarya</taxon>
        <taxon>Basidiomycota</taxon>
        <taxon>Agaricomycotina</taxon>
        <taxon>Agaricomycetes</taxon>
        <taxon>Agaricomycetidae</taxon>
        <taxon>Agaricales</taxon>
        <taxon>Agaricineae</taxon>
        <taxon>Galeropsidaceae</taxon>
        <taxon>Panaeolus</taxon>
    </lineage>
</organism>
<dbReference type="Pfam" id="PF00867">
    <property type="entry name" value="XPG_I"/>
    <property type="match status" value="1"/>
</dbReference>
<reference evidence="2 3" key="1">
    <citation type="journal article" date="2018" name="Evol. Lett.">
        <title>Horizontal gene cluster transfer increased hallucinogenic mushroom diversity.</title>
        <authorList>
            <person name="Reynolds H.T."/>
            <person name="Vijayakumar V."/>
            <person name="Gluck-Thaler E."/>
            <person name="Korotkin H.B."/>
            <person name="Matheny P.B."/>
            <person name="Slot J.C."/>
        </authorList>
    </citation>
    <scope>NUCLEOTIDE SEQUENCE [LARGE SCALE GENOMIC DNA]</scope>
    <source>
        <strain evidence="2 3">2629</strain>
    </source>
</reference>
<evidence type="ECO:0000259" key="1">
    <source>
        <dbReference type="SMART" id="SM00484"/>
    </source>
</evidence>
<name>A0A409WKZ5_9AGAR</name>
<feature type="domain" description="XPG-I" evidence="1">
    <location>
        <begin position="73"/>
        <end position="143"/>
    </location>
</feature>
<dbReference type="SUPFAM" id="SSF47807">
    <property type="entry name" value="5' to 3' exonuclease, C-terminal subdomain"/>
    <property type="match status" value="1"/>
</dbReference>
<gene>
    <name evidence="2" type="ORF">CVT24_012738</name>
</gene>
<dbReference type="SUPFAM" id="SSF88723">
    <property type="entry name" value="PIN domain-like"/>
    <property type="match status" value="1"/>
</dbReference>
<dbReference type="InterPro" id="IPR036279">
    <property type="entry name" value="5-3_exonuclease_C_sf"/>
</dbReference>
<keyword evidence="3" id="KW-1185">Reference proteome</keyword>
<evidence type="ECO:0000313" key="3">
    <source>
        <dbReference type="Proteomes" id="UP000284842"/>
    </source>
</evidence>
<dbReference type="PANTHER" id="PTHR11081">
    <property type="entry name" value="FLAP ENDONUCLEASE FAMILY MEMBER"/>
    <property type="match status" value="1"/>
</dbReference>
<dbReference type="STRING" id="181874.A0A409WKZ5"/>
<accession>A0A409WKZ5</accession>
<dbReference type="InterPro" id="IPR029060">
    <property type="entry name" value="PIN-like_dom_sf"/>
</dbReference>